<evidence type="ECO:0000256" key="10">
    <source>
        <dbReference type="PROSITE-ProRule" id="PRU00282"/>
    </source>
</evidence>
<dbReference type="PANTHER" id="PTHR45624:SF26">
    <property type="entry name" value="CARRIER PROTEIN, PUTATIVE (AFU_ORTHOLOGUE AFUA_1G07710)-RELATED"/>
    <property type="match status" value="1"/>
</dbReference>
<keyword evidence="5" id="KW-0677">Repeat</keyword>
<comment type="subcellular location">
    <subcellularLocation>
        <location evidence="1">Mitochondrion membrane</location>
        <topology evidence="1">Multi-pass membrane protein</topology>
    </subcellularLocation>
</comment>
<evidence type="ECO:0000256" key="3">
    <source>
        <dbReference type="ARBA" id="ARBA00022448"/>
    </source>
</evidence>
<comment type="similarity">
    <text evidence="2 11">Belongs to the mitochondrial carrier (TC 2.A.29) family.</text>
</comment>
<evidence type="ECO:0000256" key="4">
    <source>
        <dbReference type="ARBA" id="ARBA00022692"/>
    </source>
</evidence>
<evidence type="ECO:0000256" key="5">
    <source>
        <dbReference type="ARBA" id="ARBA00022737"/>
    </source>
</evidence>
<organism evidence="13 14">
    <name type="scientific">Patellaria atrata CBS 101060</name>
    <dbReference type="NCBI Taxonomy" id="1346257"/>
    <lineage>
        <taxon>Eukaryota</taxon>
        <taxon>Fungi</taxon>
        <taxon>Dikarya</taxon>
        <taxon>Ascomycota</taxon>
        <taxon>Pezizomycotina</taxon>
        <taxon>Dothideomycetes</taxon>
        <taxon>Dothideomycetes incertae sedis</taxon>
        <taxon>Patellariales</taxon>
        <taxon>Patellariaceae</taxon>
        <taxon>Patellaria</taxon>
    </lineage>
</organism>
<keyword evidence="4 10" id="KW-0812">Transmembrane</keyword>
<keyword evidence="6" id="KW-0999">Mitochondrion inner membrane</keyword>
<dbReference type="GO" id="GO:0022857">
    <property type="term" value="F:transmembrane transporter activity"/>
    <property type="evidence" value="ECO:0007669"/>
    <property type="project" value="TreeGrafter"/>
</dbReference>
<dbReference type="InterPro" id="IPR050567">
    <property type="entry name" value="Mitochondrial_Carrier"/>
</dbReference>
<dbReference type="EMBL" id="MU006095">
    <property type="protein sequence ID" value="KAF2839096.1"/>
    <property type="molecule type" value="Genomic_DNA"/>
</dbReference>
<dbReference type="Pfam" id="PF00153">
    <property type="entry name" value="Mito_carr"/>
    <property type="match status" value="1"/>
</dbReference>
<dbReference type="SUPFAM" id="SSF103506">
    <property type="entry name" value="Mitochondrial carrier"/>
    <property type="match status" value="1"/>
</dbReference>
<comment type="caution">
    <text evidence="13">The sequence shown here is derived from an EMBL/GenBank/DDBJ whole genome shotgun (WGS) entry which is preliminary data.</text>
</comment>
<keyword evidence="7" id="KW-1133">Transmembrane helix</keyword>
<evidence type="ECO:0000256" key="6">
    <source>
        <dbReference type="ARBA" id="ARBA00022792"/>
    </source>
</evidence>
<keyword evidence="14" id="KW-1185">Reference proteome</keyword>
<keyword evidence="9 10" id="KW-0472">Membrane</keyword>
<evidence type="ECO:0000313" key="13">
    <source>
        <dbReference type="EMBL" id="KAF2839096.1"/>
    </source>
</evidence>
<evidence type="ECO:0000256" key="2">
    <source>
        <dbReference type="ARBA" id="ARBA00006375"/>
    </source>
</evidence>
<evidence type="ECO:0000256" key="9">
    <source>
        <dbReference type="ARBA" id="ARBA00023136"/>
    </source>
</evidence>
<name>A0A9P4VMW3_9PEZI</name>
<evidence type="ECO:0000256" key="11">
    <source>
        <dbReference type="RuleBase" id="RU000488"/>
    </source>
</evidence>
<dbReference type="InterPro" id="IPR023395">
    <property type="entry name" value="MCP_dom_sf"/>
</dbReference>
<dbReference type="OrthoDB" id="3364892at2759"/>
<dbReference type="GO" id="GO:0031966">
    <property type="term" value="C:mitochondrial membrane"/>
    <property type="evidence" value="ECO:0007669"/>
    <property type="project" value="UniProtKB-SubCell"/>
</dbReference>
<dbReference type="PROSITE" id="PS50920">
    <property type="entry name" value="SOLCAR"/>
    <property type="match status" value="1"/>
</dbReference>
<evidence type="ECO:0000313" key="14">
    <source>
        <dbReference type="Proteomes" id="UP000799429"/>
    </source>
</evidence>
<evidence type="ECO:0000256" key="12">
    <source>
        <dbReference type="SAM" id="MobiDB-lite"/>
    </source>
</evidence>
<sequence length="390" mass="43974">MTSPLNGRPLDLLDDGDGSRRKPQTSAATGASAAGIRAFISQFIAFYFRAPIKAFFRTRVDYMAYARAINPRIQAGEGWSWRVTSLGVLAHAVKEHGWGFIPKQVLPPMVANVTVGAVLYTSYLQALGLIHEPSSRSTRRVFPPAPISYTFGAGFMAGTVQSLVAAPLDALTVRFQTADMLEGRYTSMWQYAKHKLREIGPRGVFSGWTLSFLKDSFGAAVFFSSFEYIKSQAYYGFVTRYYGSYESIFSYDEGRPVIRPHYMLEPMFLLGAGVGASIAQHAVQHPLAEIQNIHFGRLESLDYAAKLERRRGVMRLYYHAYKETFEQCKRQSKLAGGWRNWLYRGFFMNTIRQVPSTSAGLIVFEVVRRKYALDSEATRIEKDGYDILLK</sequence>
<dbReference type="Gene3D" id="1.50.40.10">
    <property type="entry name" value="Mitochondrial carrier domain"/>
    <property type="match status" value="1"/>
</dbReference>
<evidence type="ECO:0000256" key="7">
    <source>
        <dbReference type="ARBA" id="ARBA00022989"/>
    </source>
</evidence>
<evidence type="ECO:0000256" key="1">
    <source>
        <dbReference type="ARBA" id="ARBA00004225"/>
    </source>
</evidence>
<gene>
    <name evidence="13" type="ORF">M501DRAFT_934035</name>
</gene>
<dbReference type="Proteomes" id="UP000799429">
    <property type="component" value="Unassembled WGS sequence"/>
</dbReference>
<feature type="repeat" description="Solcar" evidence="10">
    <location>
        <begin position="145"/>
        <end position="232"/>
    </location>
</feature>
<dbReference type="PANTHER" id="PTHR45624">
    <property type="entry name" value="MITOCHONDRIAL BASIC AMINO ACIDS TRANSPORTER-RELATED"/>
    <property type="match status" value="1"/>
</dbReference>
<protein>
    <submittedName>
        <fullName evidence="13">Mitochondrial carrier protein</fullName>
    </submittedName>
</protein>
<feature type="region of interest" description="Disordered" evidence="12">
    <location>
        <begin position="1"/>
        <end position="28"/>
    </location>
</feature>
<dbReference type="InterPro" id="IPR018108">
    <property type="entry name" value="MCP_transmembrane"/>
</dbReference>
<evidence type="ECO:0000256" key="8">
    <source>
        <dbReference type="ARBA" id="ARBA00023128"/>
    </source>
</evidence>
<keyword evidence="3 11" id="KW-0813">Transport</keyword>
<dbReference type="AlphaFoldDB" id="A0A9P4VMW3"/>
<accession>A0A9P4VMW3</accession>
<keyword evidence="8" id="KW-0496">Mitochondrion</keyword>
<proteinExistence type="inferred from homology"/>
<reference evidence="13" key="1">
    <citation type="journal article" date="2020" name="Stud. Mycol.">
        <title>101 Dothideomycetes genomes: a test case for predicting lifestyles and emergence of pathogens.</title>
        <authorList>
            <person name="Haridas S."/>
            <person name="Albert R."/>
            <person name="Binder M."/>
            <person name="Bloem J."/>
            <person name="Labutti K."/>
            <person name="Salamov A."/>
            <person name="Andreopoulos B."/>
            <person name="Baker S."/>
            <person name="Barry K."/>
            <person name="Bills G."/>
            <person name="Bluhm B."/>
            <person name="Cannon C."/>
            <person name="Castanera R."/>
            <person name="Culley D."/>
            <person name="Daum C."/>
            <person name="Ezra D."/>
            <person name="Gonzalez J."/>
            <person name="Henrissat B."/>
            <person name="Kuo A."/>
            <person name="Liang C."/>
            <person name="Lipzen A."/>
            <person name="Lutzoni F."/>
            <person name="Magnuson J."/>
            <person name="Mondo S."/>
            <person name="Nolan M."/>
            <person name="Ohm R."/>
            <person name="Pangilinan J."/>
            <person name="Park H.-J."/>
            <person name="Ramirez L."/>
            <person name="Alfaro M."/>
            <person name="Sun H."/>
            <person name="Tritt A."/>
            <person name="Yoshinaga Y."/>
            <person name="Zwiers L.-H."/>
            <person name="Turgeon B."/>
            <person name="Goodwin S."/>
            <person name="Spatafora J."/>
            <person name="Crous P."/>
            <person name="Grigoriev I."/>
        </authorList>
    </citation>
    <scope>NUCLEOTIDE SEQUENCE</scope>
    <source>
        <strain evidence="13">CBS 101060</strain>
    </source>
</reference>